<dbReference type="PANTHER" id="PTHR20935">
    <property type="entry name" value="PHOSPHOGLYCERATE MUTASE-RELATED"/>
    <property type="match status" value="1"/>
</dbReference>
<name>A0A0R3PQR5_ANGCS</name>
<dbReference type="GO" id="GO:0090141">
    <property type="term" value="P:positive regulation of mitochondrial fission"/>
    <property type="evidence" value="ECO:0007669"/>
    <property type="project" value="TreeGrafter"/>
</dbReference>
<dbReference type="EC" id="3.1.3.16" evidence="3"/>
<dbReference type="Pfam" id="PF00300">
    <property type="entry name" value="His_Phos_1"/>
    <property type="match status" value="2"/>
</dbReference>
<gene>
    <name evidence="16" type="ORF">ACOC_LOCUS7729</name>
</gene>
<accession>A0A0R3PQR5</accession>
<keyword evidence="7" id="KW-0472">Membrane</keyword>
<evidence type="ECO:0000256" key="6">
    <source>
        <dbReference type="ARBA" id="ARBA00023128"/>
    </source>
</evidence>
<evidence type="ECO:0000256" key="5">
    <source>
        <dbReference type="ARBA" id="ARBA00022801"/>
    </source>
</evidence>
<dbReference type="WBParaSite" id="ACOC_0000772801-mRNA-1">
    <property type="protein sequence ID" value="ACOC_0000772801-mRNA-1"/>
    <property type="gene ID" value="ACOC_0000772801"/>
</dbReference>
<evidence type="ECO:0000313" key="16">
    <source>
        <dbReference type="EMBL" id="VDM59314.1"/>
    </source>
</evidence>
<dbReference type="Proteomes" id="UP000267027">
    <property type="component" value="Unassembled WGS sequence"/>
</dbReference>
<evidence type="ECO:0000256" key="9">
    <source>
        <dbReference type="ARBA" id="ARBA00040722"/>
    </source>
</evidence>
<feature type="signal peptide" evidence="15">
    <location>
        <begin position="1"/>
        <end position="30"/>
    </location>
</feature>
<protein>
    <recommendedName>
        <fullName evidence="8">Serine/threonine-protein phosphatase PGAM5, mitochondrial</fullName>
        <ecNumber evidence="3">3.1.3.16</ecNumber>
    </recommendedName>
    <alternativeName>
        <fullName evidence="10">Phosphoglycerate mutase family member 5 homolog</fullName>
    </alternativeName>
    <alternativeName>
        <fullName evidence="9">Serine/threonine-protein phosphatase Pgam5, mitochondrial</fullName>
    </alternativeName>
</protein>
<reference evidence="16 17" key="2">
    <citation type="submission" date="2018-11" db="EMBL/GenBank/DDBJ databases">
        <authorList>
            <consortium name="Pathogen Informatics"/>
        </authorList>
    </citation>
    <scope>NUCLEOTIDE SEQUENCE [LARGE SCALE GENOMIC DNA]</scope>
    <source>
        <strain evidence="16 17">Costa Rica</strain>
    </source>
</reference>
<evidence type="ECO:0000256" key="12">
    <source>
        <dbReference type="ARBA" id="ARBA00048336"/>
    </source>
</evidence>
<dbReference type="SMART" id="SM00855">
    <property type="entry name" value="PGAM"/>
    <property type="match status" value="1"/>
</dbReference>
<comment type="catalytic activity">
    <reaction evidence="12">
        <text>O-phospho-L-threonyl-[protein] + H2O = L-threonyl-[protein] + phosphate</text>
        <dbReference type="Rhea" id="RHEA:47004"/>
        <dbReference type="Rhea" id="RHEA-COMP:11060"/>
        <dbReference type="Rhea" id="RHEA-COMP:11605"/>
        <dbReference type="ChEBI" id="CHEBI:15377"/>
        <dbReference type="ChEBI" id="CHEBI:30013"/>
        <dbReference type="ChEBI" id="CHEBI:43474"/>
        <dbReference type="ChEBI" id="CHEBI:61977"/>
        <dbReference type="EC" id="3.1.3.16"/>
    </reaction>
</comment>
<evidence type="ECO:0000256" key="14">
    <source>
        <dbReference type="PIRSR" id="PIRSR613078-2"/>
    </source>
</evidence>
<dbReference type="InterPro" id="IPR013078">
    <property type="entry name" value="His_Pase_superF_clade-1"/>
</dbReference>
<keyword evidence="6" id="KW-0496">Mitochondrion</keyword>
<evidence type="ECO:0000256" key="13">
    <source>
        <dbReference type="ARBA" id="ARBA00059411"/>
    </source>
</evidence>
<evidence type="ECO:0000256" key="7">
    <source>
        <dbReference type="ARBA" id="ARBA00023136"/>
    </source>
</evidence>
<dbReference type="FunFam" id="3.40.50.1240:FF:000009">
    <property type="entry name" value="serine/threonine-protein phosphatase PGAM5, mitochondrial isoform X1"/>
    <property type="match status" value="1"/>
</dbReference>
<evidence type="ECO:0000256" key="11">
    <source>
        <dbReference type="ARBA" id="ARBA00047761"/>
    </source>
</evidence>
<evidence type="ECO:0000256" key="10">
    <source>
        <dbReference type="ARBA" id="ARBA00042520"/>
    </source>
</evidence>
<dbReference type="Gene3D" id="3.40.50.1240">
    <property type="entry name" value="Phosphoglycerate mutase-like"/>
    <property type="match status" value="1"/>
</dbReference>
<evidence type="ECO:0000256" key="15">
    <source>
        <dbReference type="SAM" id="SignalP"/>
    </source>
</evidence>
<dbReference type="GO" id="GO:0004722">
    <property type="term" value="F:protein serine/threonine phosphatase activity"/>
    <property type="evidence" value="ECO:0007669"/>
    <property type="project" value="UniProtKB-EC"/>
</dbReference>
<evidence type="ECO:0000256" key="8">
    <source>
        <dbReference type="ARBA" id="ARBA00039765"/>
    </source>
</evidence>
<comment type="subcellular location">
    <subcellularLocation>
        <location evidence="1">Mitochondrion outer membrane</location>
    </subcellularLocation>
</comment>
<feature type="chain" id="PRO_5043130261" description="Serine/threonine-protein phosphatase PGAM5, mitochondrial" evidence="15">
    <location>
        <begin position="31"/>
        <end position="295"/>
    </location>
</feature>
<evidence type="ECO:0000313" key="17">
    <source>
        <dbReference type="Proteomes" id="UP000267027"/>
    </source>
</evidence>
<keyword evidence="15" id="KW-0732">Signal</keyword>
<comment type="catalytic activity">
    <reaction evidence="11">
        <text>O-phospho-L-seryl-[protein] + H2O = L-seryl-[protein] + phosphate</text>
        <dbReference type="Rhea" id="RHEA:20629"/>
        <dbReference type="Rhea" id="RHEA-COMP:9863"/>
        <dbReference type="Rhea" id="RHEA-COMP:11604"/>
        <dbReference type="ChEBI" id="CHEBI:15377"/>
        <dbReference type="ChEBI" id="CHEBI:29999"/>
        <dbReference type="ChEBI" id="CHEBI:43474"/>
        <dbReference type="ChEBI" id="CHEBI:83421"/>
        <dbReference type="EC" id="3.1.3.16"/>
    </reaction>
</comment>
<proteinExistence type="inferred from homology"/>
<dbReference type="EMBL" id="UYYA01004070">
    <property type="protein sequence ID" value="VDM59314.1"/>
    <property type="molecule type" value="Genomic_DNA"/>
</dbReference>
<comment type="function">
    <text evidence="13">Displays phosphatase activity for serine/threonine residues. Has apparently no phosphoglycerate mutase activity.</text>
</comment>
<dbReference type="STRING" id="334426.A0A0R3PQR5"/>
<evidence type="ECO:0000256" key="2">
    <source>
        <dbReference type="ARBA" id="ARBA00006717"/>
    </source>
</evidence>
<keyword evidence="17" id="KW-1185">Reference proteome</keyword>
<dbReference type="InterPro" id="IPR029033">
    <property type="entry name" value="His_PPase_superfam"/>
</dbReference>
<keyword evidence="4" id="KW-1000">Mitochondrion outer membrane</keyword>
<dbReference type="CDD" id="cd07067">
    <property type="entry name" value="HP_PGM_like"/>
    <property type="match status" value="1"/>
</dbReference>
<evidence type="ECO:0000313" key="18">
    <source>
        <dbReference type="WBParaSite" id="ACOC_0000772801-mRNA-1"/>
    </source>
</evidence>
<dbReference type="OMA" id="QLPLFAW"/>
<dbReference type="OrthoDB" id="2118094at2759"/>
<dbReference type="PANTHER" id="PTHR20935:SF0">
    <property type="entry name" value="SERINE_THREONINE-PROTEIN PHOSPHATASE PGAM5, MITOCHONDRIAL"/>
    <property type="match status" value="1"/>
</dbReference>
<dbReference type="AlphaFoldDB" id="A0A0R3PQR5"/>
<dbReference type="SUPFAM" id="SSF53254">
    <property type="entry name" value="Phosphoglycerate mutase-like"/>
    <property type="match status" value="1"/>
</dbReference>
<sequence>MINQHNILFASTVLSLQMVLLRKTLQLAACASGCAIAAKLRDEDRYWRVHAFVAERRTFDDHFPRGHWDDNWDFRSPEYLLNSKRYSEASDQERKKMEEETKTKATRNIILIRHGQYFMDSERKNLTPLGKEQAALLGKRLADSGMKFDHLVMSTMTRATETAEIILEYLPSLKRSSCSLIEEGPPYPPVPPVDHWKPQYSEFFAEGSRIESAFRRHIHRAPPTQKDDSYEIIVCHANVIRYFVCRALQFPPEGWLRMSLGNCSMSWLVIRPSGRVSLRSLGDIGHLPPSKVSFT</sequence>
<evidence type="ECO:0000256" key="4">
    <source>
        <dbReference type="ARBA" id="ARBA00022787"/>
    </source>
</evidence>
<keyword evidence="5" id="KW-0378">Hydrolase</keyword>
<evidence type="ECO:0000256" key="3">
    <source>
        <dbReference type="ARBA" id="ARBA00013081"/>
    </source>
</evidence>
<organism evidence="18">
    <name type="scientific">Angiostrongylus costaricensis</name>
    <name type="common">Nematode worm</name>
    <dbReference type="NCBI Taxonomy" id="334426"/>
    <lineage>
        <taxon>Eukaryota</taxon>
        <taxon>Metazoa</taxon>
        <taxon>Ecdysozoa</taxon>
        <taxon>Nematoda</taxon>
        <taxon>Chromadorea</taxon>
        <taxon>Rhabditida</taxon>
        <taxon>Rhabditina</taxon>
        <taxon>Rhabditomorpha</taxon>
        <taxon>Strongyloidea</taxon>
        <taxon>Metastrongylidae</taxon>
        <taxon>Angiostrongylus</taxon>
    </lineage>
</organism>
<dbReference type="GO" id="GO:0005741">
    <property type="term" value="C:mitochondrial outer membrane"/>
    <property type="evidence" value="ECO:0007669"/>
    <property type="project" value="UniProtKB-SubCell"/>
</dbReference>
<evidence type="ECO:0000256" key="1">
    <source>
        <dbReference type="ARBA" id="ARBA00004294"/>
    </source>
</evidence>
<reference evidence="18" key="1">
    <citation type="submission" date="2017-02" db="UniProtKB">
        <authorList>
            <consortium name="WormBaseParasite"/>
        </authorList>
    </citation>
    <scope>IDENTIFICATION</scope>
</reference>
<feature type="binding site" evidence="14">
    <location>
        <position position="158"/>
    </location>
    <ligand>
        <name>substrate</name>
    </ligand>
</feature>
<comment type="similarity">
    <text evidence="2">Belongs to the phosphoglycerate mutase family. BPG-dependent PGAM subfamily.</text>
</comment>
<dbReference type="InterPro" id="IPR051021">
    <property type="entry name" value="Mito_Ser/Thr_phosphatase"/>
</dbReference>